<evidence type="ECO:0000256" key="3">
    <source>
        <dbReference type="ARBA" id="ARBA00017562"/>
    </source>
</evidence>
<proteinExistence type="predicted"/>
<evidence type="ECO:0000259" key="11">
    <source>
        <dbReference type="PROSITE" id="PS50968"/>
    </source>
</evidence>
<dbReference type="InterPro" id="IPR000089">
    <property type="entry name" value="Biotin_lipoyl"/>
</dbReference>
<dbReference type="PRINTS" id="PR01071">
    <property type="entry name" value="ACOABIOTINCC"/>
</dbReference>
<evidence type="ECO:0000256" key="9">
    <source>
        <dbReference type="RuleBase" id="RU364072"/>
    </source>
</evidence>
<evidence type="ECO:0000256" key="10">
    <source>
        <dbReference type="SAM" id="MobiDB-lite"/>
    </source>
</evidence>
<dbReference type="GO" id="GO:0003989">
    <property type="term" value="F:acetyl-CoA carboxylase activity"/>
    <property type="evidence" value="ECO:0007669"/>
    <property type="project" value="UniProtKB-EC"/>
</dbReference>
<comment type="function">
    <text evidence="1 9">This protein is a component of the acetyl coenzyme A carboxylase complex; first, biotin carboxylase catalyzes the carboxylation of the carrier protein and then the transcarboxylase transfers the carboxyl group to form malonyl-CoA.</text>
</comment>
<keyword evidence="4 9" id="KW-0444">Lipid biosynthesis</keyword>
<accession>A0ABZ2KPH9</accession>
<gene>
    <name evidence="12" type="primary">accB</name>
    <name evidence="12" type="ORF">LZC95_15535</name>
</gene>
<name>A0ABZ2KPH9_9BACT</name>
<evidence type="ECO:0000256" key="8">
    <source>
        <dbReference type="ARBA" id="ARBA00023267"/>
    </source>
</evidence>
<feature type="domain" description="Lipoyl-binding" evidence="11">
    <location>
        <begin position="79"/>
        <end position="155"/>
    </location>
</feature>
<dbReference type="SUPFAM" id="SSF51230">
    <property type="entry name" value="Single hybrid motif"/>
    <property type="match status" value="1"/>
</dbReference>
<dbReference type="CDD" id="cd06850">
    <property type="entry name" value="biotinyl_domain"/>
    <property type="match status" value="1"/>
</dbReference>
<dbReference type="RefSeq" id="WP_394848853.1">
    <property type="nucleotide sequence ID" value="NZ_CP089982.1"/>
</dbReference>
<dbReference type="NCBIfam" id="TIGR00531">
    <property type="entry name" value="BCCP"/>
    <property type="match status" value="1"/>
</dbReference>
<dbReference type="InterPro" id="IPR050709">
    <property type="entry name" value="Biotin_Carboxyl_Carrier/Decarb"/>
</dbReference>
<keyword evidence="7 9" id="KW-0275">Fatty acid biosynthesis</keyword>
<evidence type="ECO:0000256" key="1">
    <source>
        <dbReference type="ARBA" id="ARBA00003761"/>
    </source>
</evidence>
<dbReference type="InterPro" id="IPR011053">
    <property type="entry name" value="Single_hybrid_motif"/>
</dbReference>
<evidence type="ECO:0000313" key="12">
    <source>
        <dbReference type="EMBL" id="WXA98241.1"/>
    </source>
</evidence>
<comment type="pathway">
    <text evidence="2 9">Lipid metabolism; fatty acid biosynthesis.</text>
</comment>
<organism evidence="12 13">
    <name type="scientific">Pendulispora brunnea</name>
    <dbReference type="NCBI Taxonomy" id="2905690"/>
    <lineage>
        <taxon>Bacteria</taxon>
        <taxon>Pseudomonadati</taxon>
        <taxon>Myxococcota</taxon>
        <taxon>Myxococcia</taxon>
        <taxon>Myxococcales</taxon>
        <taxon>Sorangiineae</taxon>
        <taxon>Pendulisporaceae</taxon>
        <taxon>Pendulispora</taxon>
    </lineage>
</organism>
<evidence type="ECO:0000256" key="4">
    <source>
        <dbReference type="ARBA" id="ARBA00022516"/>
    </source>
</evidence>
<dbReference type="PROSITE" id="PS50968">
    <property type="entry name" value="BIOTINYL_LIPOYL"/>
    <property type="match status" value="1"/>
</dbReference>
<keyword evidence="12" id="KW-0436">Ligase</keyword>
<dbReference type="InterPro" id="IPR001882">
    <property type="entry name" value="Biotin_BS"/>
</dbReference>
<evidence type="ECO:0000313" key="13">
    <source>
        <dbReference type="Proteomes" id="UP001379533"/>
    </source>
</evidence>
<dbReference type="Gene3D" id="2.40.50.100">
    <property type="match status" value="1"/>
</dbReference>
<evidence type="ECO:0000256" key="6">
    <source>
        <dbReference type="ARBA" id="ARBA00023098"/>
    </source>
</evidence>
<dbReference type="PROSITE" id="PS00188">
    <property type="entry name" value="BIOTIN"/>
    <property type="match status" value="1"/>
</dbReference>
<keyword evidence="8 9" id="KW-0092">Biotin</keyword>
<dbReference type="InterPro" id="IPR001249">
    <property type="entry name" value="AcCoA_biotinCC"/>
</dbReference>
<keyword evidence="5 9" id="KW-0276">Fatty acid metabolism</keyword>
<keyword evidence="6 9" id="KW-0443">Lipid metabolism</keyword>
<dbReference type="Pfam" id="PF00364">
    <property type="entry name" value="Biotin_lipoyl"/>
    <property type="match status" value="1"/>
</dbReference>
<protein>
    <recommendedName>
        <fullName evidence="3 9">Biotin carboxyl carrier protein of acetyl-CoA carboxylase</fullName>
    </recommendedName>
</protein>
<dbReference type="Proteomes" id="UP001379533">
    <property type="component" value="Chromosome"/>
</dbReference>
<reference evidence="12 13" key="1">
    <citation type="submission" date="2021-12" db="EMBL/GenBank/DDBJ databases">
        <title>Discovery of the Pendulisporaceae a myxobacterial family with distinct sporulation behavior and unique specialized metabolism.</title>
        <authorList>
            <person name="Garcia R."/>
            <person name="Popoff A."/>
            <person name="Bader C.D."/>
            <person name="Loehr J."/>
            <person name="Walesch S."/>
            <person name="Walt C."/>
            <person name="Boldt J."/>
            <person name="Bunk B."/>
            <person name="Haeckl F.J.F.P.J."/>
            <person name="Gunesch A.P."/>
            <person name="Birkelbach J."/>
            <person name="Nuebel U."/>
            <person name="Pietschmann T."/>
            <person name="Bach T."/>
            <person name="Mueller R."/>
        </authorList>
    </citation>
    <scope>NUCLEOTIDE SEQUENCE [LARGE SCALE GENOMIC DNA]</scope>
    <source>
        <strain evidence="12 13">MSr12523</strain>
    </source>
</reference>
<sequence>MTVDIDKLRELLDVLNEKDIAEFEHEDEKVRLRIVRGHVVSPTAYAVAAPVASPATLASASPVPAKAGDAASSEATGDTVDITSPFVGTFYRAPSPEAPAFVEKGSVVRPGQTLCIVEAMKLMNEIEADCSGTVVEIFVQSGKAVEFGQKLFRIQKA</sequence>
<dbReference type="PANTHER" id="PTHR45266:SF3">
    <property type="entry name" value="OXALOACETATE DECARBOXYLASE ALPHA CHAIN"/>
    <property type="match status" value="1"/>
</dbReference>
<evidence type="ECO:0000256" key="5">
    <source>
        <dbReference type="ARBA" id="ARBA00022832"/>
    </source>
</evidence>
<dbReference type="EMBL" id="CP089982">
    <property type="protein sequence ID" value="WXA98241.1"/>
    <property type="molecule type" value="Genomic_DNA"/>
</dbReference>
<evidence type="ECO:0000256" key="7">
    <source>
        <dbReference type="ARBA" id="ARBA00023160"/>
    </source>
</evidence>
<keyword evidence="13" id="KW-1185">Reference proteome</keyword>
<dbReference type="PANTHER" id="PTHR45266">
    <property type="entry name" value="OXALOACETATE DECARBOXYLASE ALPHA CHAIN"/>
    <property type="match status" value="1"/>
</dbReference>
<evidence type="ECO:0000256" key="2">
    <source>
        <dbReference type="ARBA" id="ARBA00005194"/>
    </source>
</evidence>
<feature type="region of interest" description="Disordered" evidence="10">
    <location>
        <begin position="59"/>
        <end position="78"/>
    </location>
</feature>